<accession>A0AAU9G7H2</accession>
<gene>
    <name evidence="2" type="ORF">DMAD_03022</name>
</gene>
<dbReference type="Proteomes" id="UP001500889">
    <property type="component" value="Chromosome E"/>
</dbReference>
<sequence length="372" mass="40763">MPPITPKSLLSKSPRAELTFQIKLLSGKTVVLVDCPGYESELFMPQIVKGRITMQNIMLNRRCCSESSLTTYPLVLRGGAGCVVQPVSSTPLRTSQRGNSSTPVARSTPTALSIRRISGGNKAMELTPEQARFQASPFEAVSISPHLGMSTSNSSLESPAAFLPPEMLSNTDLRSVSGTSSSNVIQIPPLGSSMRKPPPERTYTRRKPNAISKSTPTPTWSPLQKKKRLPAASATKVPNPIMKLEVRNRKLIVDANKSIPAYKVKSVISTPVVKKRIVQKQVTAKTRRQFEALKGTAFDLLTTSAQGTMAKELVKQFQDACMDKRATTVPNYAELSASSPLELDHEVKCLLAKRKRLEHISSNKPKPWMKLT</sequence>
<protein>
    <submittedName>
        <fullName evidence="2">Uncharacterized protein</fullName>
    </submittedName>
</protein>
<dbReference type="AlphaFoldDB" id="A0AAU9G7H2"/>
<feature type="compositionally biased region" description="Polar residues" evidence="1">
    <location>
        <begin position="211"/>
        <end position="222"/>
    </location>
</feature>
<evidence type="ECO:0000256" key="1">
    <source>
        <dbReference type="SAM" id="MobiDB-lite"/>
    </source>
</evidence>
<feature type="compositionally biased region" description="Polar residues" evidence="1">
    <location>
        <begin position="173"/>
        <end position="185"/>
    </location>
</feature>
<proteinExistence type="predicted"/>
<keyword evidence="3" id="KW-1185">Reference proteome</keyword>
<reference evidence="2 3" key="1">
    <citation type="submission" date="2024-02" db="EMBL/GenBank/DDBJ databases">
        <title>A chromosome-level genome assembly of Drosophila madeirensis, a fruit fly species endemic to Madeira island.</title>
        <authorList>
            <person name="Tomihara K."/>
            <person name="Llopart A."/>
            <person name="Yamamoto D."/>
        </authorList>
    </citation>
    <scope>NUCLEOTIDE SEQUENCE [LARGE SCALE GENOMIC DNA]</scope>
    <source>
        <strain evidence="2 3">RF1</strain>
    </source>
</reference>
<feature type="region of interest" description="Disordered" evidence="1">
    <location>
        <begin position="90"/>
        <end position="109"/>
    </location>
</feature>
<name>A0AAU9G7H2_DROMD</name>
<evidence type="ECO:0000313" key="2">
    <source>
        <dbReference type="EMBL" id="BFG03898.1"/>
    </source>
</evidence>
<feature type="region of interest" description="Disordered" evidence="1">
    <location>
        <begin position="173"/>
        <end position="232"/>
    </location>
</feature>
<dbReference type="EMBL" id="AP029267">
    <property type="protein sequence ID" value="BFG03898.1"/>
    <property type="molecule type" value="Genomic_DNA"/>
</dbReference>
<evidence type="ECO:0000313" key="3">
    <source>
        <dbReference type="Proteomes" id="UP001500889"/>
    </source>
</evidence>
<organism evidence="2 3">
    <name type="scientific">Drosophila madeirensis</name>
    <name type="common">Fruit fly</name>
    <dbReference type="NCBI Taxonomy" id="30013"/>
    <lineage>
        <taxon>Eukaryota</taxon>
        <taxon>Metazoa</taxon>
        <taxon>Ecdysozoa</taxon>
        <taxon>Arthropoda</taxon>
        <taxon>Hexapoda</taxon>
        <taxon>Insecta</taxon>
        <taxon>Pterygota</taxon>
        <taxon>Neoptera</taxon>
        <taxon>Endopterygota</taxon>
        <taxon>Diptera</taxon>
        <taxon>Brachycera</taxon>
        <taxon>Muscomorpha</taxon>
        <taxon>Ephydroidea</taxon>
        <taxon>Drosophilidae</taxon>
        <taxon>Drosophila</taxon>
        <taxon>Sophophora</taxon>
    </lineage>
</organism>